<gene>
    <name evidence="1" type="primary">BnaC04g51680D</name>
    <name evidence="1" type="ORF">GSBRNA2T00038204001</name>
</gene>
<protein>
    <submittedName>
        <fullName evidence="1">BnaC04g51680D protein</fullName>
    </submittedName>
</protein>
<dbReference type="Proteomes" id="UP000028999">
    <property type="component" value="Unassembled WGS sequence"/>
</dbReference>
<reference evidence="1 2" key="1">
    <citation type="journal article" date="2014" name="Science">
        <title>Plant genetics. Early allopolyploid evolution in the post-Neolithic Brassica napus oilseed genome.</title>
        <authorList>
            <person name="Chalhoub B."/>
            <person name="Denoeud F."/>
            <person name="Liu S."/>
            <person name="Parkin I.A."/>
            <person name="Tang H."/>
            <person name="Wang X."/>
            <person name="Chiquet J."/>
            <person name="Belcram H."/>
            <person name="Tong C."/>
            <person name="Samans B."/>
            <person name="Correa M."/>
            <person name="Da Silva C."/>
            <person name="Just J."/>
            <person name="Falentin C."/>
            <person name="Koh C.S."/>
            <person name="Le Clainche I."/>
            <person name="Bernard M."/>
            <person name="Bento P."/>
            <person name="Noel B."/>
            <person name="Labadie K."/>
            <person name="Alberti A."/>
            <person name="Charles M."/>
            <person name="Arnaud D."/>
            <person name="Guo H."/>
            <person name="Daviaud C."/>
            <person name="Alamery S."/>
            <person name="Jabbari K."/>
            <person name="Zhao M."/>
            <person name="Edger P.P."/>
            <person name="Chelaifa H."/>
            <person name="Tack D."/>
            <person name="Lassalle G."/>
            <person name="Mestiri I."/>
            <person name="Schnel N."/>
            <person name="Le Paslier M.C."/>
            <person name="Fan G."/>
            <person name="Renault V."/>
            <person name="Bayer P.E."/>
            <person name="Golicz A.A."/>
            <person name="Manoli S."/>
            <person name="Lee T.H."/>
            <person name="Thi V.H."/>
            <person name="Chalabi S."/>
            <person name="Hu Q."/>
            <person name="Fan C."/>
            <person name="Tollenaere R."/>
            <person name="Lu Y."/>
            <person name="Battail C."/>
            <person name="Shen J."/>
            <person name="Sidebottom C.H."/>
            <person name="Wang X."/>
            <person name="Canaguier A."/>
            <person name="Chauveau A."/>
            <person name="Berard A."/>
            <person name="Deniot G."/>
            <person name="Guan M."/>
            <person name="Liu Z."/>
            <person name="Sun F."/>
            <person name="Lim Y.P."/>
            <person name="Lyons E."/>
            <person name="Town C.D."/>
            <person name="Bancroft I."/>
            <person name="Wang X."/>
            <person name="Meng J."/>
            <person name="Ma J."/>
            <person name="Pires J.C."/>
            <person name="King G.J."/>
            <person name="Brunel D."/>
            <person name="Delourme R."/>
            <person name="Renard M."/>
            <person name="Aury J.M."/>
            <person name="Adams K.L."/>
            <person name="Batley J."/>
            <person name="Snowdon R.J."/>
            <person name="Tost J."/>
            <person name="Edwards D."/>
            <person name="Zhou Y."/>
            <person name="Hua W."/>
            <person name="Sharpe A.G."/>
            <person name="Paterson A.H."/>
            <person name="Guan C."/>
            <person name="Wincker P."/>
        </authorList>
    </citation>
    <scope>NUCLEOTIDE SEQUENCE [LARGE SCALE GENOMIC DNA]</scope>
    <source>
        <strain evidence="2">cv. Darmor-bzh</strain>
    </source>
</reference>
<name>A0A078GQW1_BRANA</name>
<accession>A0A078GQW1</accession>
<organism evidence="1 2">
    <name type="scientific">Brassica napus</name>
    <name type="common">Rape</name>
    <dbReference type="NCBI Taxonomy" id="3708"/>
    <lineage>
        <taxon>Eukaryota</taxon>
        <taxon>Viridiplantae</taxon>
        <taxon>Streptophyta</taxon>
        <taxon>Embryophyta</taxon>
        <taxon>Tracheophyta</taxon>
        <taxon>Spermatophyta</taxon>
        <taxon>Magnoliopsida</taxon>
        <taxon>eudicotyledons</taxon>
        <taxon>Gunneridae</taxon>
        <taxon>Pentapetalae</taxon>
        <taxon>rosids</taxon>
        <taxon>malvids</taxon>
        <taxon>Brassicales</taxon>
        <taxon>Brassicaceae</taxon>
        <taxon>Brassiceae</taxon>
        <taxon>Brassica</taxon>
    </lineage>
</organism>
<dbReference type="AlphaFoldDB" id="A0A078GQW1"/>
<evidence type="ECO:0000313" key="1">
    <source>
        <dbReference type="EMBL" id="CDY27527.1"/>
    </source>
</evidence>
<dbReference type="EMBL" id="LK032205">
    <property type="protein sequence ID" value="CDY27527.1"/>
    <property type="molecule type" value="Genomic_DNA"/>
</dbReference>
<dbReference type="Gramene" id="CDY27527">
    <property type="protein sequence ID" value="CDY27527"/>
    <property type="gene ID" value="GSBRNA2T00038204001"/>
</dbReference>
<sequence>MLVMDEVSSCTISSFCRQAFVCRVPGQLSS</sequence>
<evidence type="ECO:0000313" key="2">
    <source>
        <dbReference type="Proteomes" id="UP000028999"/>
    </source>
</evidence>
<proteinExistence type="predicted"/>
<dbReference type="PaxDb" id="3708-A0A078GQW1"/>
<keyword evidence="2" id="KW-1185">Reference proteome</keyword>